<gene>
    <name evidence="1" type="ORF">OWV82_002981</name>
</gene>
<reference evidence="1 2" key="1">
    <citation type="journal article" date="2023" name="Science">
        <title>Complex scaffold remodeling in plant triterpene biosynthesis.</title>
        <authorList>
            <person name="De La Pena R."/>
            <person name="Hodgson H."/>
            <person name="Liu J.C."/>
            <person name="Stephenson M.J."/>
            <person name="Martin A.C."/>
            <person name="Owen C."/>
            <person name="Harkess A."/>
            <person name="Leebens-Mack J."/>
            <person name="Jimenez L.E."/>
            <person name="Osbourn A."/>
            <person name="Sattely E.S."/>
        </authorList>
    </citation>
    <scope>NUCLEOTIDE SEQUENCE [LARGE SCALE GENOMIC DNA]</scope>
    <source>
        <strain evidence="2">cv. JPN11</strain>
        <tissue evidence="1">Leaf</tissue>
    </source>
</reference>
<sequence>MRIQCNGCEVAEAKVLCCADEAALCWDCDQKVHAANKLASKHQRVLLCHSSSQMPKCDICQETVGYFFCLEDRALLCRKCDVGIHTANSYVSSHQRFLLTGVKVGLGSTESSVSSTMNKSDSIEKASETESSQSISRRDARMLSTCETTRILDEHIGGVGGTITASKVAFTGDKTMGIYPEWHLDEYLALTEFAQNYGVMDNIPF</sequence>
<accession>A0ACC1Z465</accession>
<proteinExistence type="predicted"/>
<evidence type="ECO:0000313" key="2">
    <source>
        <dbReference type="Proteomes" id="UP001164539"/>
    </source>
</evidence>
<name>A0ACC1Z465_MELAZ</name>
<dbReference type="EMBL" id="CM051394">
    <property type="protein sequence ID" value="KAJ4730333.1"/>
    <property type="molecule type" value="Genomic_DNA"/>
</dbReference>
<organism evidence="1 2">
    <name type="scientific">Melia azedarach</name>
    <name type="common">Chinaberry tree</name>
    <dbReference type="NCBI Taxonomy" id="155640"/>
    <lineage>
        <taxon>Eukaryota</taxon>
        <taxon>Viridiplantae</taxon>
        <taxon>Streptophyta</taxon>
        <taxon>Embryophyta</taxon>
        <taxon>Tracheophyta</taxon>
        <taxon>Spermatophyta</taxon>
        <taxon>Magnoliopsida</taxon>
        <taxon>eudicotyledons</taxon>
        <taxon>Gunneridae</taxon>
        <taxon>Pentapetalae</taxon>
        <taxon>rosids</taxon>
        <taxon>malvids</taxon>
        <taxon>Sapindales</taxon>
        <taxon>Meliaceae</taxon>
        <taxon>Melia</taxon>
    </lineage>
</organism>
<protein>
    <submittedName>
        <fullName evidence="1">Zinc finger, B-box</fullName>
    </submittedName>
</protein>
<keyword evidence="2" id="KW-1185">Reference proteome</keyword>
<comment type="caution">
    <text evidence="1">The sequence shown here is derived from an EMBL/GenBank/DDBJ whole genome shotgun (WGS) entry which is preliminary data.</text>
</comment>
<evidence type="ECO:0000313" key="1">
    <source>
        <dbReference type="EMBL" id="KAJ4730333.1"/>
    </source>
</evidence>
<dbReference type="Proteomes" id="UP001164539">
    <property type="component" value="Chromosome 1"/>
</dbReference>